<organism evidence="3 4">
    <name type="scientific">Sedimentibacter acidaminivorans</name>
    <dbReference type="NCBI Taxonomy" id="913099"/>
    <lineage>
        <taxon>Bacteria</taxon>
        <taxon>Bacillati</taxon>
        <taxon>Bacillota</taxon>
        <taxon>Tissierellia</taxon>
        <taxon>Sedimentibacter</taxon>
    </lineage>
</organism>
<dbReference type="CDD" id="cd07067">
    <property type="entry name" value="HP_PGM_like"/>
    <property type="match status" value="1"/>
</dbReference>
<dbReference type="SMART" id="SM00855">
    <property type="entry name" value="PGAM"/>
    <property type="match status" value="1"/>
</dbReference>
<dbReference type="EMBL" id="JAGGKS010000007">
    <property type="protein sequence ID" value="MBP1926600.1"/>
    <property type="molecule type" value="Genomic_DNA"/>
</dbReference>
<dbReference type="Proteomes" id="UP001519342">
    <property type="component" value="Unassembled WGS sequence"/>
</dbReference>
<reference evidence="3 4" key="1">
    <citation type="submission" date="2021-03" db="EMBL/GenBank/DDBJ databases">
        <title>Genomic Encyclopedia of Type Strains, Phase IV (KMG-IV): sequencing the most valuable type-strain genomes for metagenomic binning, comparative biology and taxonomic classification.</title>
        <authorList>
            <person name="Goeker M."/>
        </authorList>
    </citation>
    <scope>NUCLEOTIDE SEQUENCE [LARGE SCALE GENOMIC DNA]</scope>
    <source>
        <strain evidence="3 4">DSM 24004</strain>
    </source>
</reference>
<dbReference type="SUPFAM" id="SSF53254">
    <property type="entry name" value="Phosphoglycerate mutase-like"/>
    <property type="match status" value="1"/>
</dbReference>
<dbReference type="EC" id="5.4.2.12" evidence="3"/>
<dbReference type="RefSeq" id="WP_209512327.1">
    <property type="nucleotide sequence ID" value="NZ_JAGGKS010000007.1"/>
</dbReference>
<dbReference type="Gene3D" id="3.40.50.1240">
    <property type="entry name" value="Phosphoglycerate mutase-like"/>
    <property type="match status" value="1"/>
</dbReference>
<keyword evidence="4" id="KW-1185">Reference proteome</keyword>
<proteinExistence type="predicted"/>
<dbReference type="InterPro" id="IPR013078">
    <property type="entry name" value="His_Pase_superF_clade-1"/>
</dbReference>
<dbReference type="InterPro" id="IPR029033">
    <property type="entry name" value="His_PPase_superfam"/>
</dbReference>
<accession>A0ABS4GFX8</accession>
<dbReference type="InterPro" id="IPR001345">
    <property type="entry name" value="PG/BPGM_mutase_AS"/>
</dbReference>
<evidence type="ECO:0000313" key="3">
    <source>
        <dbReference type="EMBL" id="MBP1926600.1"/>
    </source>
</evidence>
<evidence type="ECO:0000256" key="1">
    <source>
        <dbReference type="ARBA" id="ARBA00023152"/>
    </source>
</evidence>
<keyword evidence="1" id="KW-0324">Glycolysis</keyword>
<dbReference type="PANTHER" id="PTHR48100:SF1">
    <property type="entry name" value="HISTIDINE PHOSPHATASE FAMILY PROTEIN-RELATED"/>
    <property type="match status" value="1"/>
</dbReference>
<protein>
    <submittedName>
        <fullName evidence="3">Phosphoglycerate mutase</fullName>
        <ecNumber evidence="3">5.4.2.12</ecNumber>
    </submittedName>
</protein>
<gene>
    <name evidence="3" type="ORF">J2Z76_002469</name>
</gene>
<name>A0ABS4GFX8_9FIRM</name>
<dbReference type="PANTHER" id="PTHR48100">
    <property type="entry name" value="BROAD-SPECIFICITY PHOSPHATASE YOR283W-RELATED"/>
    <property type="match status" value="1"/>
</dbReference>
<dbReference type="GO" id="GO:0004619">
    <property type="term" value="F:phosphoglycerate mutase activity"/>
    <property type="evidence" value="ECO:0007669"/>
    <property type="project" value="UniProtKB-EC"/>
</dbReference>
<sequence>MTTIYITRHGETEWNKQGRFQGSLNSELTEKGLLAAELLSERIENLDLDFIIASPLKRAYQTAEIVRGMKDVEIIKESGLQEISLGEFEGMRYDEIKNSRGDILKKIEKDPFANRYPNGENLIEFYNRVEKTFKNIIQQYKGKNILVVAHGGTIKSIECYYKNIKIEKDWIGNVVSNCSLTCIEIDENNNIKELFYNDIEHLKGKVAYNQ</sequence>
<comment type="caution">
    <text evidence="3">The sequence shown here is derived from an EMBL/GenBank/DDBJ whole genome shotgun (WGS) entry which is preliminary data.</text>
</comment>
<dbReference type="Pfam" id="PF00300">
    <property type="entry name" value="His_Phos_1"/>
    <property type="match status" value="1"/>
</dbReference>
<evidence type="ECO:0000313" key="4">
    <source>
        <dbReference type="Proteomes" id="UP001519342"/>
    </source>
</evidence>
<dbReference type="InterPro" id="IPR050275">
    <property type="entry name" value="PGM_Phosphatase"/>
</dbReference>
<dbReference type="PROSITE" id="PS00175">
    <property type="entry name" value="PG_MUTASE"/>
    <property type="match status" value="1"/>
</dbReference>
<keyword evidence="2 3" id="KW-0413">Isomerase</keyword>
<evidence type="ECO:0000256" key="2">
    <source>
        <dbReference type="ARBA" id="ARBA00023235"/>
    </source>
</evidence>